<name>A0A4Y2TB52_ARAVE</name>
<keyword evidence="2" id="KW-1185">Reference proteome</keyword>
<reference evidence="1 2" key="1">
    <citation type="journal article" date="2019" name="Sci. Rep.">
        <title>Orb-weaving spider Araneus ventricosus genome elucidates the spidroin gene catalogue.</title>
        <authorList>
            <person name="Kono N."/>
            <person name="Nakamura H."/>
            <person name="Ohtoshi R."/>
            <person name="Moran D.A.P."/>
            <person name="Shinohara A."/>
            <person name="Yoshida Y."/>
            <person name="Fujiwara M."/>
            <person name="Mori M."/>
            <person name="Tomita M."/>
            <person name="Arakawa K."/>
        </authorList>
    </citation>
    <scope>NUCLEOTIDE SEQUENCE [LARGE SCALE GENOMIC DNA]</scope>
</reference>
<gene>
    <name evidence="1" type="ORF">AVEN_98910_1</name>
</gene>
<protein>
    <submittedName>
        <fullName evidence="1">Uncharacterized protein</fullName>
    </submittedName>
</protein>
<sequence length="97" mass="11578">MFRSLLNPCRLRRYHHKISSYAVRRRQDRRSLSSTRSHLTPRFNFTLLQCSAHCRSRDEQAQSMDTKEQKRICRWCNVIQGYITNRISRAGSGYIKS</sequence>
<comment type="caution">
    <text evidence="1">The sequence shown here is derived from an EMBL/GenBank/DDBJ whole genome shotgun (WGS) entry which is preliminary data.</text>
</comment>
<evidence type="ECO:0000313" key="2">
    <source>
        <dbReference type="Proteomes" id="UP000499080"/>
    </source>
</evidence>
<dbReference type="EMBL" id="BGPR01026693">
    <property type="protein sequence ID" value="GBN96629.1"/>
    <property type="molecule type" value="Genomic_DNA"/>
</dbReference>
<dbReference type="Proteomes" id="UP000499080">
    <property type="component" value="Unassembled WGS sequence"/>
</dbReference>
<accession>A0A4Y2TB52</accession>
<evidence type="ECO:0000313" key="1">
    <source>
        <dbReference type="EMBL" id="GBN96629.1"/>
    </source>
</evidence>
<proteinExistence type="predicted"/>
<dbReference type="AlphaFoldDB" id="A0A4Y2TB52"/>
<organism evidence="1 2">
    <name type="scientific">Araneus ventricosus</name>
    <name type="common">Orbweaver spider</name>
    <name type="synonym">Epeira ventricosa</name>
    <dbReference type="NCBI Taxonomy" id="182803"/>
    <lineage>
        <taxon>Eukaryota</taxon>
        <taxon>Metazoa</taxon>
        <taxon>Ecdysozoa</taxon>
        <taxon>Arthropoda</taxon>
        <taxon>Chelicerata</taxon>
        <taxon>Arachnida</taxon>
        <taxon>Araneae</taxon>
        <taxon>Araneomorphae</taxon>
        <taxon>Entelegynae</taxon>
        <taxon>Araneoidea</taxon>
        <taxon>Araneidae</taxon>
        <taxon>Araneus</taxon>
    </lineage>
</organism>